<evidence type="ECO:0000259" key="2">
    <source>
        <dbReference type="SMART" id="SM00062"/>
    </source>
</evidence>
<organism evidence="3 4">
    <name type="scientific">Coprococcus catus GD/7</name>
    <dbReference type="NCBI Taxonomy" id="717962"/>
    <lineage>
        <taxon>Bacteria</taxon>
        <taxon>Bacillati</taxon>
        <taxon>Bacillota</taxon>
        <taxon>Clostridia</taxon>
        <taxon>Lachnospirales</taxon>
        <taxon>Lachnospiraceae</taxon>
        <taxon>Coprococcus</taxon>
    </lineage>
</organism>
<reference evidence="3 4" key="2">
    <citation type="submission" date="2010-03" db="EMBL/GenBank/DDBJ databases">
        <authorList>
            <person name="Pajon A."/>
        </authorList>
    </citation>
    <scope>NUCLEOTIDE SEQUENCE [LARGE SCALE GENOMIC DNA]</scope>
    <source>
        <strain evidence="3 4">GD/7</strain>
    </source>
</reference>
<gene>
    <name evidence="3" type="ORF">CC1_24440</name>
</gene>
<dbReference type="SUPFAM" id="SSF53850">
    <property type="entry name" value="Periplasmic binding protein-like II"/>
    <property type="match status" value="1"/>
</dbReference>
<proteinExistence type="predicted"/>
<dbReference type="PATRIC" id="fig|717962.3.peg.2342"/>
<name>D4J9S8_9FIRM</name>
<dbReference type="Pfam" id="PF00497">
    <property type="entry name" value="SBP_bac_3"/>
    <property type="match status" value="1"/>
</dbReference>
<reference evidence="3 4" key="1">
    <citation type="submission" date="2010-03" db="EMBL/GenBank/DDBJ databases">
        <title>The genome sequence of Coprococcus catus GD/7.</title>
        <authorList>
            <consortium name="metaHIT consortium -- http://www.metahit.eu/"/>
            <person name="Pajon A."/>
            <person name="Turner K."/>
            <person name="Parkhill J."/>
            <person name="Duncan S."/>
            <person name="Flint H."/>
        </authorList>
    </citation>
    <scope>NUCLEOTIDE SEQUENCE [LARGE SCALE GENOMIC DNA]</scope>
    <source>
        <strain evidence="3 4">GD/7</strain>
    </source>
</reference>
<dbReference type="HOGENOM" id="CLU_019602_18_2_9"/>
<dbReference type="PROSITE" id="PS51257">
    <property type="entry name" value="PROKAR_LIPOPROTEIN"/>
    <property type="match status" value="1"/>
</dbReference>
<dbReference type="PANTHER" id="PTHR35936">
    <property type="entry name" value="MEMBRANE-BOUND LYTIC MUREIN TRANSGLYCOSYLASE F"/>
    <property type="match status" value="1"/>
</dbReference>
<dbReference type="RefSeq" id="WP_015514658.1">
    <property type="nucleotide sequence ID" value="NC_021009.1"/>
</dbReference>
<dbReference type="SMART" id="SM00062">
    <property type="entry name" value="PBPb"/>
    <property type="match status" value="1"/>
</dbReference>
<dbReference type="EMBL" id="FP929038">
    <property type="protein sequence ID" value="CBK81099.1"/>
    <property type="molecule type" value="Genomic_DNA"/>
</dbReference>
<dbReference type="AlphaFoldDB" id="D4J9S8"/>
<dbReference type="STRING" id="717962.CC1_24440"/>
<keyword evidence="1" id="KW-0732">Signal</keyword>
<sequence>MKKLSIVIVFGLIISILCGCGADKENKQESLGDLPTVTVGYDNYSPFSFMDANGNMTGIDVELAREAFSRMGYAPEFVFINWEDKKNLLVKGSIDCIWSSFTMTDREDEYHWAGPYMRSHQVVAVNEDSDIQTLEDLEGKVMAVQSTTKPEDIIRSHDGTLPELRKVISVQKRDLIFILLSKGYVDALAAHDTSVDQFMEDSGLKFRILEEPLQTVDLGVAFDKADTRGLNIQLTDTLKEMQKDGTVKQIISKYLLNADSYLEEE</sequence>
<feature type="domain" description="Solute-binding protein family 3/N-terminal" evidence="2">
    <location>
        <begin position="36"/>
        <end position="258"/>
    </location>
</feature>
<evidence type="ECO:0000256" key="1">
    <source>
        <dbReference type="ARBA" id="ARBA00022729"/>
    </source>
</evidence>
<dbReference type="PANTHER" id="PTHR35936:SF19">
    <property type="entry name" value="AMINO-ACID-BINDING PROTEIN YXEM-RELATED"/>
    <property type="match status" value="1"/>
</dbReference>
<dbReference type="Proteomes" id="UP000008798">
    <property type="component" value="Chromosome"/>
</dbReference>
<dbReference type="Gene3D" id="3.40.190.10">
    <property type="entry name" value="Periplasmic binding protein-like II"/>
    <property type="match status" value="2"/>
</dbReference>
<accession>D4J9S8</accession>
<protein>
    <submittedName>
        <fullName evidence="3">Amino acid ABC transporter substrate-binding protein, PAAT family (TC 3.A.1.3.-)</fullName>
    </submittedName>
</protein>
<evidence type="ECO:0000313" key="3">
    <source>
        <dbReference type="EMBL" id="CBK81099.1"/>
    </source>
</evidence>
<evidence type="ECO:0000313" key="4">
    <source>
        <dbReference type="Proteomes" id="UP000008798"/>
    </source>
</evidence>
<dbReference type="KEGG" id="cct:CC1_24440"/>
<dbReference type="InterPro" id="IPR001638">
    <property type="entry name" value="Solute-binding_3/MltF_N"/>
</dbReference>